<dbReference type="Gene3D" id="2.40.180.10">
    <property type="entry name" value="Catalase core domain"/>
    <property type="match status" value="1"/>
</dbReference>
<name>A0A1Y6C844_9PROT</name>
<accession>A0A1Y6C844</accession>
<protein>
    <recommendedName>
        <fullName evidence="3">Catalase</fullName>
    </recommendedName>
</protein>
<evidence type="ECO:0000313" key="1">
    <source>
        <dbReference type="EMBL" id="SMF41759.1"/>
    </source>
</evidence>
<proteinExistence type="predicted"/>
<sequence length="332" mass="36674">MSGEATATIDAATAEILERLRRTFQRPRSDGSLPRQVHDKTHACLTATFRVEPAAEPALRHGLFAEAARYPALVRFSNSLFQDDRWPDTRGLAIKLKGVAGSVCDGAPAGQHEILLADKPVQPFRDAAEATELFRVLDGIPSVTVLNMLGARYAFPALDPRRIRWHYLATLLATGWHTAADRDLARVTYYSATPYRLGDGATKYLCRPDAQTKRRPRARGCDFRSRLQSALDRGPLGFDFLLQPRRGEEDPIDDASRAWRGPAVRVGHLEIPPQDVMAGVALGDRLSFNSWHCLAAHEPLGSVNTLRRAAYRASAENRGACPFFPRDRAAPG</sequence>
<evidence type="ECO:0008006" key="3">
    <source>
        <dbReference type="Google" id="ProtNLM"/>
    </source>
</evidence>
<dbReference type="InterPro" id="IPR020835">
    <property type="entry name" value="Catalase_sf"/>
</dbReference>
<gene>
    <name evidence="1" type="ORF">SAMN05428998_114117</name>
</gene>
<dbReference type="Proteomes" id="UP000192917">
    <property type="component" value="Unassembled WGS sequence"/>
</dbReference>
<dbReference type="AlphaFoldDB" id="A0A1Y6C844"/>
<organism evidence="1 2">
    <name type="scientific">Tistlia consotensis USBA 355</name>
    <dbReference type="NCBI Taxonomy" id="560819"/>
    <lineage>
        <taxon>Bacteria</taxon>
        <taxon>Pseudomonadati</taxon>
        <taxon>Pseudomonadota</taxon>
        <taxon>Alphaproteobacteria</taxon>
        <taxon>Rhodospirillales</taxon>
        <taxon>Rhodovibrionaceae</taxon>
        <taxon>Tistlia</taxon>
    </lineage>
</organism>
<dbReference type="RefSeq" id="WP_085123941.1">
    <property type="nucleotide sequence ID" value="NZ_FWZX01000014.1"/>
</dbReference>
<evidence type="ECO:0000313" key="2">
    <source>
        <dbReference type="Proteomes" id="UP000192917"/>
    </source>
</evidence>
<reference evidence="1 2" key="1">
    <citation type="submission" date="2017-04" db="EMBL/GenBank/DDBJ databases">
        <authorList>
            <person name="Afonso C.L."/>
            <person name="Miller P.J."/>
            <person name="Scott M.A."/>
            <person name="Spackman E."/>
            <person name="Goraichik I."/>
            <person name="Dimitrov K.M."/>
            <person name="Suarez D.L."/>
            <person name="Swayne D.E."/>
        </authorList>
    </citation>
    <scope>NUCLEOTIDE SEQUENCE [LARGE SCALE GENOMIC DNA]</scope>
    <source>
        <strain evidence="1 2">USBA 355</strain>
    </source>
</reference>
<dbReference type="GO" id="GO:0020037">
    <property type="term" value="F:heme binding"/>
    <property type="evidence" value="ECO:0007669"/>
    <property type="project" value="InterPro"/>
</dbReference>
<dbReference type="STRING" id="560819.SAMN05428998_114117"/>
<dbReference type="SUPFAM" id="SSF56634">
    <property type="entry name" value="Heme-dependent catalase-like"/>
    <property type="match status" value="1"/>
</dbReference>
<keyword evidence="2" id="KW-1185">Reference proteome</keyword>
<dbReference type="EMBL" id="FWZX01000014">
    <property type="protein sequence ID" value="SMF41759.1"/>
    <property type="molecule type" value="Genomic_DNA"/>
</dbReference>